<gene>
    <name evidence="2" type="primary">aldR</name>
    <name evidence="2" type="ORF">DB43_FX00130</name>
</gene>
<name>A0A0C1EMX3_9BACT</name>
<dbReference type="Gene3D" id="3.30.1330.40">
    <property type="entry name" value="RutC-like"/>
    <property type="match status" value="1"/>
</dbReference>
<accession>A0A0C1EMX3</accession>
<dbReference type="PANTHER" id="PTHR11803:SF58">
    <property type="entry name" value="PROTEIN HMF1-RELATED"/>
    <property type="match status" value="1"/>
</dbReference>
<dbReference type="Pfam" id="PF01042">
    <property type="entry name" value="Ribonuc_L-PSP"/>
    <property type="match status" value="1"/>
</dbReference>
<dbReference type="GO" id="GO:0019239">
    <property type="term" value="F:deaminase activity"/>
    <property type="evidence" value="ECO:0007669"/>
    <property type="project" value="TreeGrafter"/>
</dbReference>
<sequence length="143" mass="15776">MSENSSTYTLTKMVTMLKEVIQVPHLFSYSQYGFEQCIAFNNLLFITGQAGIDKDGHVIADDIETQTEIAFKNIEYALKAGGSSLDQILSMTCYIVDIQKNGSGFWTMRKKIMPTSAYTSATIGISGLAMPKLLIEVQCIAAR</sequence>
<dbReference type="InterPro" id="IPR035959">
    <property type="entry name" value="RutC-like_sf"/>
</dbReference>
<dbReference type="EMBL" id="JSAM01000067">
    <property type="protein sequence ID" value="KIA77704.1"/>
    <property type="molecule type" value="Genomic_DNA"/>
</dbReference>
<dbReference type="PANTHER" id="PTHR11803">
    <property type="entry name" value="2-IMINOBUTANOATE/2-IMINOPROPANOATE DEAMINASE RIDA"/>
    <property type="match status" value="1"/>
</dbReference>
<dbReference type="Proteomes" id="UP000031307">
    <property type="component" value="Unassembled WGS sequence"/>
</dbReference>
<evidence type="ECO:0000313" key="2">
    <source>
        <dbReference type="EMBL" id="KIA77704.1"/>
    </source>
</evidence>
<reference evidence="2 3" key="1">
    <citation type="journal article" date="2014" name="Mol. Biol. Evol.">
        <title>Massive expansion of Ubiquitination-related gene families within the Chlamydiae.</title>
        <authorList>
            <person name="Domman D."/>
            <person name="Collingro A."/>
            <person name="Lagkouvardos I."/>
            <person name="Gehre L."/>
            <person name="Weinmaier T."/>
            <person name="Rattei T."/>
            <person name="Subtil A."/>
            <person name="Horn M."/>
        </authorList>
    </citation>
    <scope>NUCLEOTIDE SEQUENCE [LARGE SCALE GENOMIC DNA]</scope>
    <source>
        <strain evidence="2 3">OEW1</strain>
    </source>
</reference>
<dbReference type="GO" id="GO:0005829">
    <property type="term" value="C:cytosol"/>
    <property type="evidence" value="ECO:0007669"/>
    <property type="project" value="TreeGrafter"/>
</dbReference>
<dbReference type="SUPFAM" id="SSF55298">
    <property type="entry name" value="YjgF-like"/>
    <property type="match status" value="1"/>
</dbReference>
<dbReference type="PATRIC" id="fig|83552.4.peg.1122"/>
<protein>
    <submittedName>
        <fullName evidence="2">Putative regulator AldR</fullName>
    </submittedName>
</protein>
<comment type="caution">
    <text evidence="2">The sequence shown here is derived from an EMBL/GenBank/DDBJ whole genome shotgun (WGS) entry which is preliminary data.</text>
</comment>
<proteinExistence type="inferred from homology"/>
<comment type="similarity">
    <text evidence="1">Belongs to the RutC family.</text>
</comment>
<dbReference type="CDD" id="cd00448">
    <property type="entry name" value="YjgF_YER057c_UK114_family"/>
    <property type="match status" value="1"/>
</dbReference>
<dbReference type="AlphaFoldDB" id="A0A0C1EMX3"/>
<evidence type="ECO:0000313" key="3">
    <source>
        <dbReference type="Proteomes" id="UP000031307"/>
    </source>
</evidence>
<dbReference type="InterPro" id="IPR006175">
    <property type="entry name" value="YjgF/YER057c/UK114"/>
</dbReference>
<evidence type="ECO:0000256" key="1">
    <source>
        <dbReference type="ARBA" id="ARBA00010552"/>
    </source>
</evidence>
<organism evidence="2 3">
    <name type="scientific">Parachlamydia acanthamoebae</name>
    <dbReference type="NCBI Taxonomy" id="83552"/>
    <lineage>
        <taxon>Bacteria</taxon>
        <taxon>Pseudomonadati</taxon>
        <taxon>Chlamydiota</taxon>
        <taxon>Chlamydiia</taxon>
        <taxon>Parachlamydiales</taxon>
        <taxon>Parachlamydiaceae</taxon>
        <taxon>Parachlamydia</taxon>
    </lineage>
</organism>